<dbReference type="CDD" id="cd11060">
    <property type="entry name" value="CYP57A1-like"/>
    <property type="match status" value="1"/>
</dbReference>
<sequence length="529" mass="58972">MGLLSRLSFADVGRAAIWLLVLPLVYSVVLVLYRAYNAFFGPLRSIPGPWLAKFTGLWELGALWNGDFEQQNIALHKQHGKVVRIGPNKYSIDDPDAVRIIYGHGTKFTKTDFYGTFRDPHVSNLFAELDVKEHSTQRRRIASLYSMTTLLSYESFIDGCTTILMDKFHKFAHENRPVEMVEWLQFYAFDVIGAITTSSTFGLMTAECDSASIIAAIHTSMTYGGLVGAYAPTLHPWITGISKLLGQPSPVEPVQAYIRRQIALRRQQFAYSQDEKAPTNDDDGSPTTKTTDFLTKLLRLEAPAGPNTPFDTFNATSGNIAAGSDTTAITLSAVLYHLLRNPPALARLRAELAAARAAGTASDPVTYAEAQRCAYLQAVLKEALRMHPAVAQPMLRRVPVDDGAGRGRGVEVVPGTWLPAGAEVGVNPWVAHRNEEVWGRDAGVFRPERWLEERDDVTRARMEGYSLAFGHGSRTCIGKHISLLEISKVIPQLVMNFDFELVEPEKEWETKTAWFCKQRYQCYIKARRA</sequence>
<name>A0ABR3TWD1_9PEZI</name>
<gene>
    <name evidence="7" type="ORF">SLS58_003496</name>
</gene>
<keyword evidence="6" id="KW-0472">Membrane</keyword>
<keyword evidence="4" id="KW-0503">Monooxygenase</keyword>
<dbReference type="InterPro" id="IPR050121">
    <property type="entry name" value="Cytochrome_P450_monoxygenase"/>
</dbReference>
<comment type="similarity">
    <text evidence="4">Belongs to the cytochrome P450 family.</text>
</comment>
<evidence type="ECO:0000256" key="3">
    <source>
        <dbReference type="ARBA" id="ARBA00023004"/>
    </source>
</evidence>
<feature type="transmembrane region" description="Helical" evidence="6">
    <location>
        <begin position="15"/>
        <end position="36"/>
    </location>
</feature>
<dbReference type="PRINTS" id="PR00463">
    <property type="entry name" value="EP450I"/>
</dbReference>
<evidence type="ECO:0000256" key="2">
    <source>
        <dbReference type="ARBA" id="ARBA00022723"/>
    </source>
</evidence>
<comment type="cofactor">
    <cofactor evidence="1">
        <name>heme</name>
        <dbReference type="ChEBI" id="CHEBI:30413"/>
    </cofactor>
</comment>
<reference evidence="7 8" key="1">
    <citation type="journal article" date="2023" name="Plant Dis.">
        <title>First Report of Diplodia intermedia Causing Canker and Dieback Diseases on Apple Trees in Canada.</title>
        <authorList>
            <person name="Ellouze W."/>
            <person name="Ilyukhin E."/>
            <person name="Sulman M."/>
            <person name="Ali S."/>
        </authorList>
    </citation>
    <scope>NUCLEOTIDE SEQUENCE [LARGE SCALE GENOMIC DNA]</scope>
    <source>
        <strain evidence="7 8">M45-28</strain>
    </source>
</reference>
<keyword evidence="4" id="KW-0560">Oxidoreductase</keyword>
<keyword evidence="6" id="KW-0812">Transmembrane</keyword>
<organism evidence="7 8">
    <name type="scientific">Diplodia intermedia</name>
    <dbReference type="NCBI Taxonomy" id="856260"/>
    <lineage>
        <taxon>Eukaryota</taxon>
        <taxon>Fungi</taxon>
        <taxon>Dikarya</taxon>
        <taxon>Ascomycota</taxon>
        <taxon>Pezizomycotina</taxon>
        <taxon>Dothideomycetes</taxon>
        <taxon>Dothideomycetes incertae sedis</taxon>
        <taxon>Botryosphaeriales</taxon>
        <taxon>Botryosphaeriaceae</taxon>
        <taxon>Diplodia</taxon>
    </lineage>
</organism>
<protein>
    <recommendedName>
        <fullName evidence="9">Pisatin demethylase</fullName>
    </recommendedName>
</protein>
<dbReference type="Proteomes" id="UP001521184">
    <property type="component" value="Unassembled WGS sequence"/>
</dbReference>
<dbReference type="SUPFAM" id="SSF48264">
    <property type="entry name" value="Cytochrome P450"/>
    <property type="match status" value="1"/>
</dbReference>
<keyword evidence="3 4" id="KW-0408">Iron</keyword>
<evidence type="ECO:0000313" key="8">
    <source>
        <dbReference type="Proteomes" id="UP001521184"/>
    </source>
</evidence>
<accession>A0ABR3TWD1</accession>
<evidence type="ECO:0000256" key="1">
    <source>
        <dbReference type="ARBA" id="ARBA00001971"/>
    </source>
</evidence>
<evidence type="ECO:0008006" key="9">
    <source>
        <dbReference type="Google" id="ProtNLM"/>
    </source>
</evidence>
<evidence type="ECO:0000256" key="5">
    <source>
        <dbReference type="SAM" id="MobiDB-lite"/>
    </source>
</evidence>
<dbReference type="Gene3D" id="1.10.630.10">
    <property type="entry name" value="Cytochrome P450"/>
    <property type="match status" value="1"/>
</dbReference>
<evidence type="ECO:0000256" key="6">
    <source>
        <dbReference type="SAM" id="Phobius"/>
    </source>
</evidence>
<dbReference type="InterPro" id="IPR001128">
    <property type="entry name" value="Cyt_P450"/>
</dbReference>
<dbReference type="InterPro" id="IPR017972">
    <property type="entry name" value="Cyt_P450_CS"/>
</dbReference>
<dbReference type="PANTHER" id="PTHR24305:SF190">
    <property type="entry name" value="P450, PUTATIVE (EUROFUNG)-RELATED"/>
    <property type="match status" value="1"/>
</dbReference>
<evidence type="ECO:0000313" key="7">
    <source>
        <dbReference type="EMBL" id="KAL1646076.1"/>
    </source>
</evidence>
<comment type="caution">
    <text evidence="7">The sequence shown here is derived from an EMBL/GenBank/DDBJ whole genome shotgun (WGS) entry which is preliminary data.</text>
</comment>
<keyword evidence="4" id="KW-0349">Heme</keyword>
<dbReference type="InterPro" id="IPR036396">
    <property type="entry name" value="Cyt_P450_sf"/>
</dbReference>
<dbReference type="PANTHER" id="PTHR24305">
    <property type="entry name" value="CYTOCHROME P450"/>
    <property type="match status" value="1"/>
</dbReference>
<keyword evidence="6" id="KW-1133">Transmembrane helix</keyword>
<feature type="region of interest" description="Disordered" evidence="5">
    <location>
        <begin position="270"/>
        <end position="290"/>
    </location>
</feature>
<keyword evidence="2 4" id="KW-0479">Metal-binding</keyword>
<dbReference type="PRINTS" id="PR00385">
    <property type="entry name" value="P450"/>
</dbReference>
<dbReference type="EMBL" id="JAKEKT020000017">
    <property type="protein sequence ID" value="KAL1646076.1"/>
    <property type="molecule type" value="Genomic_DNA"/>
</dbReference>
<evidence type="ECO:0000256" key="4">
    <source>
        <dbReference type="RuleBase" id="RU000461"/>
    </source>
</evidence>
<dbReference type="InterPro" id="IPR002401">
    <property type="entry name" value="Cyt_P450_E_grp-I"/>
</dbReference>
<dbReference type="PROSITE" id="PS00086">
    <property type="entry name" value="CYTOCHROME_P450"/>
    <property type="match status" value="1"/>
</dbReference>
<dbReference type="Pfam" id="PF00067">
    <property type="entry name" value="p450"/>
    <property type="match status" value="1"/>
</dbReference>
<proteinExistence type="inferred from homology"/>
<keyword evidence="8" id="KW-1185">Reference proteome</keyword>